<dbReference type="EMBL" id="BOPH01000105">
    <property type="protein sequence ID" value="GIJ72861.1"/>
    <property type="molecule type" value="Genomic_DNA"/>
</dbReference>
<accession>A0A8J4A502</accession>
<dbReference type="AlphaFoldDB" id="A0A8J4A502"/>
<dbReference type="Proteomes" id="UP000635606">
    <property type="component" value="Unassembled WGS sequence"/>
</dbReference>
<reference evidence="2" key="1">
    <citation type="submission" date="2021-01" db="EMBL/GenBank/DDBJ databases">
        <title>Whole genome shotgun sequence of Virgisporangium ochraceum NBRC 16418.</title>
        <authorList>
            <person name="Komaki H."/>
            <person name="Tamura T."/>
        </authorList>
    </citation>
    <scope>NUCLEOTIDE SEQUENCE</scope>
    <source>
        <strain evidence="2">NBRC 16418</strain>
    </source>
</reference>
<gene>
    <name evidence="2" type="ORF">Voc01_077780</name>
</gene>
<evidence type="ECO:0000259" key="1">
    <source>
        <dbReference type="Pfam" id="PF16571"/>
    </source>
</evidence>
<organism evidence="2 3">
    <name type="scientific">Virgisporangium ochraceum</name>
    <dbReference type="NCBI Taxonomy" id="65505"/>
    <lineage>
        <taxon>Bacteria</taxon>
        <taxon>Bacillati</taxon>
        <taxon>Actinomycetota</taxon>
        <taxon>Actinomycetes</taxon>
        <taxon>Micromonosporales</taxon>
        <taxon>Micromonosporaceae</taxon>
        <taxon>Virgisporangium</taxon>
    </lineage>
</organism>
<protein>
    <recommendedName>
        <fullName evidence="1">Elongation factor G-binding protein C-terminal treble-clef zinc-finger domain-containing protein</fullName>
    </recommendedName>
</protein>
<keyword evidence="3" id="KW-1185">Reference proteome</keyword>
<dbReference type="InterPro" id="IPR032330">
    <property type="entry name" value="EF-G-binding_C"/>
</dbReference>
<evidence type="ECO:0000313" key="3">
    <source>
        <dbReference type="Proteomes" id="UP000635606"/>
    </source>
</evidence>
<proteinExistence type="predicted"/>
<evidence type="ECO:0000313" key="2">
    <source>
        <dbReference type="EMBL" id="GIJ72861.1"/>
    </source>
</evidence>
<feature type="domain" description="Elongation factor G-binding protein C-terminal treble-clef zinc-finger" evidence="1">
    <location>
        <begin position="65"/>
        <end position="223"/>
    </location>
</feature>
<name>A0A8J4A502_9ACTN</name>
<dbReference type="Pfam" id="PF16571">
    <property type="entry name" value="FBP_C"/>
    <property type="match status" value="1"/>
</dbReference>
<comment type="caution">
    <text evidence="2">The sequence shown here is derived from an EMBL/GenBank/DDBJ whole genome shotgun (WGS) entry which is preliminary data.</text>
</comment>
<sequence length="226" mass="24654">MVPGSEEWMRGEGVEAVARTDYGTYLTLPVEADATSRTARDRKTGRRRLGSRLGWPVVRSLDEREIRSSFVNCSKGEVGRIRMPSGLGGIRWADLDYLGWTDPGAPLRSLLVVPRADGVTGLVLRRPEASGAKASAVRSTMCRVCLTEHGASGVALFVAPLAGAAGRRGNTVGEYLCADLACSLYLRGKRQPRMRLVRREETLTMEERIDRAMANLSSFVDRVTAG</sequence>